<gene>
    <name evidence="11" type="ORF">MNBD_ALPHA02-1408</name>
</gene>
<dbReference type="PANTHER" id="PTHR47354">
    <property type="entry name" value="NADH OXIDOREDUCTASE HCR"/>
    <property type="match status" value="1"/>
</dbReference>
<dbReference type="GO" id="GO:0097266">
    <property type="term" value="F:phenylacetyl-CoA 1,2-epoxidase activity"/>
    <property type="evidence" value="ECO:0007669"/>
    <property type="project" value="UniProtKB-EC"/>
</dbReference>
<dbReference type="GO" id="GO:0050660">
    <property type="term" value="F:flavin adenine dinucleotide binding"/>
    <property type="evidence" value="ECO:0007669"/>
    <property type="project" value="TreeGrafter"/>
</dbReference>
<dbReference type="InterPro" id="IPR011884">
    <property type="entry name" value="PaaE"/>
</dbReference>
<evidence type="ECO:0000256" key="5">
    <source>
        <dbReference type="ARBA" id="ARBA00022827"/>
    </source>
</evidence>
<evidence type="ECO:0000256" key="2">
    <source>
        <dbReference type="ARBA" id="ARBA00022630"/>
    </source>
</evidence>
<dbReference type="GO" id="GO:0010124">
    <property type="term" value="P:phenylacetate catabolic process"/>
    <property type="evidence" value="ECO:0007669"/>
    <property type="project" value="InterPro"/>
</dbReference>
<dbReference type="SUPFAM" id="SSF54292">
    <property type="entry name" value="2Fe-2S ferredoxin-like"/>
    <property type="match status" value="1"/>
</dbReference>
<dbReference type="CDD" id="cd06214">
    <property type="entry name" value="PA_degradation_oxidoreductase_like"/>
    <property type="match status" value="1"/>
</dbReference>
<dbReference type="InterPro" id="IPR017938">
    <property type="entry name" value="Riboflavin_synthase-like_b-brl"/>
</dbReference>
<dbReference type="InterPro" id="IPR036010">
    <property type="entry name" value="2Fe-2S_ferredoxin-like_sf"/>
</dbReference>
<feature type="domain" description="2Fe-2S ferredoxin-type" evidence="9">
    <location>
        <begin position="269"/>
        <end position="360"/>
    </location>
</feature>
<dbReference type="SUPFAM" id="SSF63380">
    <property type="entry name" value="Riboflavin synthase domain-like"/>
    <property type="match status" value="1"/>
</dbReference>
<evidence type="ECO:0000256" key="6">
    <source>
        <dbReference type="ARBA" id="ARBA00023002"/>
    </source>
</evidence>
<dbReference type="InterPro" id="IPR050415">
    <property type="entry name" value="MRET"/>
</dbReference>
<evidence type="ECO:0000256" key="1">
    <source>
        <dbReference type="ARBA" id="ARBA00001974"/>
    </source>
</evidence>
<evidence type="ECO:0000259" key="9">
    <source>
        <dbReference type="PROSITE" id="PS51085"/>
    </source>
</evidence>
<dbReference type="Gene3D" id="3.10.20.30">
    <property type="match status" value="1"/>
</dbReference>
<organism evidence="11">
    <name type="scientific">hydrothermal vent metagenome</name>
    <dbReference type="NCBI Taxonomy" id="652676"/>
    <lineage>
        <taxon>unclassified sequences</taxon>
        <taxon>metagenomes</taxon>
        <taxon>ecological metagenomes</taxon>
    </lineage>
</organism>
<dbReference type="GO" id="GO:0046872">
    <property type="term" value="F:metal ion binding"/>
    <property type="evidence" value="ECO:0007669"/>
    <property type="project" value="UniProtKB-KW"/>
</dbReference>
<dbReference type="AlphaFoldDB" id="A0A3B0SE03"/>
<dbReference type="InterPro" id="IPR001433">
    <property type="entry name" value="OxRdtase_FAD/NAD-bd"/>
</dbReference>
<evidence type="ECO:0000313" key="11">
    <source>
        <dbReference type="EMBL" id="VAV98918.1"/>
    </source>
</evidence>
<reference evidence="11" key="1">
    <citation type="submission" date="2018-06" db="EMBL/GenBank/DDBJ databases">
        <authorList>
            <person name="Zhirakovskaya E."/>
        </authorList>
    </citation>
    <scope>NUCLEOTIDE SEQUENCE</scope>
</reference>
<evidence type="ECO:0000256" key="3">
    <source>
        <dbReference type="ARBA" id="ARBA00022714"/>
    </source>
</evidence>
<keyword evidence="4" id="KW-0479">Metal-binding</keyword>
<dbReference type="PROSITE" id="PS51085">
    <property type="entry name" value="2FE2S_FER_2"/>
    <property type="match status" value="1"/>
</dbReference>
<keyword evidence="7" id="KW-0408">Iron</keyword>
<dbReference type="InterPro" id="IPR017927">
    <property type="entry name" value="FAD-bd_FR_type"/>
</dbReference>
<dbReference type="GO" id="GO:0051537">
    <property type="term" value="F:2 iron, 2 sulfur cluster binding"/>
    <property type="evidence" value="ECO:0007669"/>
    <property type="project" value="UniProtKB-KW"/>
</dbReference>
<dbReference type="InterPro" id="IPR039261">
    <property type="entry name" value="FNR_nucleotide-bd"/>
</dbReference>
<dbReference type="InterPro" id="IPR008333">
    <property type="entry name" value="Cbr1-like_FAD-bd_dom"/>
</dbReference>
<dbReference type="InterPro" id="IPR001041">
    <property type="entry name" value="2Fe-2S_ferredoxin-type"/>
</dbReference>
<dbReference type="PRINTS" id="PR00410">
    <property type="entry name" value="PHEHYDRXLASE"/>
</dbReference>
<dbReference type="CDD" id="cd00207">
    <property type="entry name" value="fer2"/>
    <property type="match status" value="1"/>
</dbReference>
<proteinExistence type="predicted"/>
<dbReference type="Pfam" id="PF00970">
    <property type="entry name" value="FAD_binding_6"/>
    <property type="match status" value="1"/>
</dbReference>
<dbReference type="SUPFAM" id="SSF52343">
    <property type="entry name" value="Ferredoxin reductase-like, C-terminal NADP-linked domain"/>
    <property type="match status" value="1"/>
</dbReference>
<keyword evidence="8" id="KW-0411">Iron-sulfur</keyword>
<dbReference type="InterPro" id="IPR012675">
    <property type="entry name" value="Beta-grasp_dom_sf"/>
</dbReference>
<evidence type="ECO:0000256" key="8">
    <source>
        <dbReference type="ARBA" id="ARBA00023014"/>
    </source>
</evidence>
<dbReference type="NCBIfam" id="TIGR02160">
    <property type="entry name" value="PA_CoA_Oxy5"/>
    <property type="match status" value="1"/>
</dbReference>
<dbReference type="PANTHER" id="PTHR47354:SF8">
    <property type="entry name" value="1,2-PHENYLACETYL-COA EPOXIDASE, SUBUNIT E"/>
    <property type="match status" value="1"/>
</dbReference>
<accession>A0A3B0SE03</accession>
<dbReference type="EMBL" id="UOED01000132">
    <property type="protein sequence ID" value="VAV98918.1"/>
    <property type="molecule type" value="Genomic_DNA"/>
</dbReference>
<dbReference type="PROSITE" id="PS51384">
    <property type="entry name" value="FAD_FR"/>
    <property type="match status" value="1"/>
</dbReference>
<evidence type="ECO:0000259" key="10">
    <source>
        <dbReference type="PROSITE" id="PS51384"/>
    </source>
</evidence>
<evidence type="ECO:0000256" key="4">
    <source>
        <dbReference type="ARBA" id="ARBA00022723"/>
    </source>
</evidence>
<protein>
    <submittedName>
        <fullName evidence="11">1,2-phenylacetyl-CoA epoxidase, subunit E</fullName>
        <ecNumber evidence="11">1.14.13.149</ecNumber>
    </submittedName>
</protein>
<dbReference type="Gene3D" id="2.40.30.10">
    <property type="entry name" value="Translation factors"/>
    <property type="match status" value="1"/>
</dbReference>
<dbReference type="EC" id="1.14.13.149" evidence="11"/>
<comment type="cofactor">
    <cofactor evidence="1">
        <name>FAD</name>
        <dbReference type="ChEBI" id="CHEBI:57692"/>
    </cofactor>
</comment>
<keyword evidence="3" id="KW-0001">2Fe-2S</keyword>
<sequence>MPVFHNLKISNIRQETDDTVSIAFDVPAPLRKEYKFNAGQYLTLKTVINGEDTRRSYSICSGLFDNELRVAVKKIKGGLFSSFANESLKEGDSLDVMTPMGNFFTPLDKSHKKHYVGFAAGSGITPLIAIIRTILAYEPSSTFTLVYGNRNRKSIIFREGLNDLKNSYISRFNMINILSREDQEIELFAGRITGEKAAQVMDRLIPASGADEVYLCGPEDMINDVSDTLKQRGQKAENIHYELFTSPTATQGAAQESVEEKTDLSGKISNVTVIVDGDEFNFDLDMGGENVLDAALEQGADLPFACKGGVCCTCRAKLIEGKVNMEINYSLEEDEVEAGFILTCQAHPLTERIVVDFDER</sequence>
<name>A0A3B0SE03_9ZZZZ</name>
<dbReference type="Pfam" id="PF00175">
    <property type="entry name" value="NAD_binding_1"/>
    <property type="match status" value="1"/>
</dbReference>
<keyword evidence="2" id="KW-0285">Flavoprotein</keyword>
<keyword evidence="5" id="KW-0274">FAD</keyword>
<dbReference type="Pfam" id="PF00111">
    <property type="entry name" value="Fer2"/>
    <property type="match status" value="1"/>
</dbReference>
<feature type="domain" description="FAD-binding FR-type" evidence="10">
    <location>
        <begin position="2"/>
        <end position="106"/>
    </location>
</feature>
<dbReference type="Gene3D" id="3.40.50.80">
    <property type="entry name" value="Nucleotide-binding domain of ferredoxin-NADP reductase (FNR) module"/>
    <property type="match status" value="1"/>
</dbReference>
<evidence type="ECO:0000256" key="7">
    <source>
        <dbReference type="ARBA" id="ARBA00023004"/>
    </source>
</evidence>
<keyword evidence="6 11" id="KW-0560">Oxidoreductase</keyword>